<comment type="cofactor">
    <cofactor evidence="1 6">
        <name>FAD</name>
        <dbReference type="ChEBI" id="CHEBI:57692"/>
    </cofactor>
</comment>
<dbReference type="SUPFAM" id="SSF56645">
    <property type="entry name" value="Acyl-CoA dehydrogenase NM domain-like"/>
    <property type="match status" value="1"/>
</dbReference>
<keyword evidence="3 6" id="KW-0285">Flavoprotein</keyword>
<dbReference type="InterPro" id="IPR006091">
    <property type="entry name" value="Acyl-CoA_Oxase/DH_mid-dom"/>
</dbReference>
<dbReference type="Pfam" id="PF00441">
    <property type="entry name" value="Acyl-CoA_dh_1"/>
    <property type="match status" value="1"/>
</dbReference>
<dbReference type="PANTHER" id="PTHR43292:SF4">
    <property type="entry name" value="ACYL-COA DEHYDROGENASE FADE34"/>
    <property type="match status" value="1"/>
</dbReference>
<feature type="domain" description="Acyl-CoA oxidase/dehydrogenase middle" evidence="8">
    <location>
        <begin position="137"/>
        <end position="231"/>
    </location>
</feature>
<dbReference type="InterPro" id="IPR046373">
    <property type="entry name" value="Acyl-CoA_Oxase/DH_mid-dom_sf"/>
</dbReference>
<evidence type="ECO:0000313" key="11">
    <source>
        <dbReference type="Proteomes" id="UP000199251"/>
    </source>
</evidence>
<dbReference type="InterPro" id="IPR036250">
    <property type="entry name" value="AcylCo_DH-like_C"/>
</dbReference>
<evidence type="ECO:0000256" key="2">
    <source>
        <dbReference type="ARBA" id="ARBA00009347"/>
    </source>
</evidence>
<keyword evidence="4 6" id="KW-0274">FAD</keyword>
<protein>
    <submittedName>
        <fullName evidence="10">Acyl-CoA dehydrogenase domain-containing protein</fullName>
    </submittedName>
</protein>
<dbReference type="Proteomes" id="UP000199251">
    <property type="component" value="Unassembled WGS sequence"/>
</dbReference>
<dbReference type="InterPro" id="IPR009075">
    <property type="entry name" value="AcylCo_DH/oxidase_C"/>
</dbReference>
<dbReference type="InterPro" id="IPR052161">
    <property type="entry name" value="Mycobact_Acyl-CoA_DH"/>
</dbReference>
<gene>
    <name evidence="10" type="ORF">BN1232_03931</name>
</gene>
<dbReference type="AlphaFoldDB" id="A0A0E4H014"/>
<organism evidence="10 11">
    <name type="scientific">Mycobacterium lentiflavum</name>
    <dbReference type="NCBI Taxonomy" id="141349"/>
    <lineage>
        <taxon>Bacteria</taxon>
        <taxon>Bacillati</taxon>
        <taxon>Actinomycetota</taxon>
        <taxon>Actinomycetes</taxon>
        <taxon>Mycobacteriales</taxon>
        <taxon>Mycobacteriaceae</taxon>
        <taxon>Mycobacterium</taxon>
        <taxon>Mycobacterium simiae complex</taxon>
    </lineage>
</organism>
<dbReference type="PROSITE" id="PS00072">
    <property type="entry name" value="ACYL_COA_DH_1"/>
    <property type="match status" value="1"/>
</dbReference>
<dbReference type="InterPro" id="IPR013786">
    <property type="entry name" value="AcylCoA_DH/ox_N"/>
</dbReference>
<dbReference type="PANTHER" id="PTHR43292">
    <property type="entry name" value="ACYL-COA DEHYDROGENASE"/>
    <property type="match status" value="1"/>
</dbReference>
<proteinExistence type="inferred from homology"/>
<evidence type="ECO:0000259" key="9">
    <source>
        <dbReference type="Pfam" id="PF02771"/>
    </source>
</evidence>
<comment type="similarity">
    <text evidence="2 6">Belongs to the acyl-CoA dehydrogenase family.</text>
</comment>
<evidence type="ECO:0000256" key="3">
    <source>
        <dbReference type="ARBA" id="ARBA00022630"/>
    </source>
</evidence>
<reference evidence="10 11" key="1">
    <citation type="submission" date="2015-03" db="EMBL/GenBank/DDBJ databases">
        <authorList>
            <person name="Urmite Genomes"/>
        </authorList>
    </citation>
    <scope>NUCLEOTIDE SEQUENCE [LARGE SCALE GENOMIC DNA]</scope>
    <source>
        <strain evidence="10 11">CSUR P1491</strain>
    </source>
</reference>
<feature type="domain" description="Acyl-CoA dehydrogenase/oxidase N-terminal" evidence="9">
    <location>
        <begin position="25"/>
        <end position="131"/>
    </location>
</feature>
<dbReference type="GO" id="GO:0003995">
    <property type="term" value="F:acyl-CoA dehydrogenase activity"/>
    <property type="evidence" value="ECO:0007669"/>
    <property type="project" value="InterPro"/>
</dbReference>
<dbReference type="FunFam" id="2.40.110.10:FF:000011">
    <property type="entry name" value="Acyl-CoA dehydrogenase FadE34"/>
    <property type="match status" value="1"/>
</dbReference>
<dbReference type="Gene3D" id="1.20.140.10">
    <property type="entry name" value="Butyryl-CoA Dehydrogenase, subunit A, domain 3"/>
    <property type="match status" value="1"/>
</dbReference>
<dbReference type="STRING" id="141349.BN1232_03931"/>
<dbReference type="InterPro" id="IPR009100">
    <property type="entry name" value="AcylCoA_DH/oxidase_NM_dom_sf"/>
</dbReference>
<sequence length="382" mass="41814">MTDTASIAEYDLRADDDATQRLAALRQQVRELTTSWLAGGRYTPRSDCWLRSFDLDFSRALAERGLIGITWPVEFGGGGLDARSRLVVTEELLRAGAPVAAHWIADRQIGPAILRHGTPELQKELLPGIIRADYIFCLGMSEPEAGSDLAAVRTTAKKVDGGWSVTGRKVWTSVAHRATHAYLLARTDSSGKKHEGLSEFVVDMSTAGIEVSPIVDMSGEHHFNEVTFTDVFVPQNRLLGTEGNGWRQVVEQLSFERGGPERVLSTYPLLAETLDHLRRTSDDRHDVELGALIARLATLRRQCWEIANALDAGRAPVVEAASLKYLGTEFENDVIEFARRAGLPTSRTDPLAEALLASPGFTLRGGASDVLLSIVTKSETRP</sequence>
<feature type="domain" description="Acyl-CoA dehydrogenase/oxidase C-terminal" evidence="7">
    <location>
        <begin position="243"/>
        <end position="377"/>
    </location>
</feature>
<dbReference type="Gene3D" id="2.40.110.10">
    <property type="entry name" value="Butyryl-CoA Dehydrogenase, subunit A, domain 2"/>
    <property type="match status" value="1"/>
</dbReference>
<evidence type="ECO:0000259" key="7">
    <source>
        <dbReference type="Pfam" id="PF00441"/>
    </source>
</evidence>
<dbReference type="GO" id="GO:0050660">
    <property type="term" value="F:flavin adenine dinucleotide binding"/>
    <property type="evidence" value="ECO:0007669"/>
    <property type="project" value="InterPro"/>
</dbReference>
<dbReference type="EMBL" id="CTEE01000001">
    <property type="protein sequence ID" value="CQD17547.1"/>
    <property type="molecule type" value="Genomic_DNA"/>
</dbReference>
<dbReference type="Pfam" id="PF02771">
    <property type="entry name" value="Acyl-CoA_dh_N"/>
    <property type="match status" value="1"/>
</dbReference>
<accession>A0A0E4H014</accession>
<evidence type="ECO:0000256" key="6">
    <source>
        <dbReference type="RuleBase" id="RU362125"/>
    </source>
</evidence>
<evidence type="ECO:0000259" key="8">
    <source>
        <dbReference type="Pfam" id="PF02770"/>
    </source>
</evidence>
<dbReference type="RefSeq" id="WP_090604168.1">
    <property type="nucleotide sequence ID" value="NZ_CTEE01000001.1"/>
</dbReference>
<dbReference type="GO" id="GO:0005886">
    <property type="term" value="C:plasma membrane"/>
    <property type="evidence" value="ECO:0007669"/>
    <property type="project" value="TreeGrafter"/>
</dbReference>
<dbReference type="InterPro" id="IPR037069">
    <property type="entry name" value="AcylCoA_DH/ox_N_sf"/>
</dbReference>
<evidence type="ECO:0000256" key="4">
    <source>
        <dbReference type="ARBA" id="ARBA00022827"/>
    </source>
</evidence>
<dbReference type="InterPro" id="IPR006089">
    <property type="entry name" value="Acyl-CoA_DH_CS"/>
</dbReference>
<evidence type="ECO:0000313" key="10">
    <source>
        <dbReference type="EMBL" id="CQD17547.1"/>
    </source>
</evidence>
<evidence type="ECO:0000256" key="5">
    <source>
        <dbReference type="ARBA" id="ARBA00023002"/>
    </source>
</evidence>
<dbReference type="SUPFAM" id="SSF47203">
    <property type="entry name" value="Acyl-CoA dehydrogenase C-terminal domain-like"/>
    <property type="match status" value="1"/>
</dbReference>
<name>A0A0E4H014_MYCLN</name>
<evidence type="ECO:0000256" key="1">
    <source>
        <dbReference type="ARBA" id="ARBA00001974"/>
    </source>
</evidence>
<dbReference type="Pfam" id="PF02770">
    <property type="entry name" value="Acyl-CoA_dh_M"/>
    <property type="match status" value="1"/>
</dbReference>
<dbReference type="OrthoDB" id="9770681at2"/>
<keyword evidence="5 6" id="KW-0560">Oxidoreductase</keyword>
<dbReference type="Gene3D" id="1.10.540.10">
    <property type="entry name" value="Acyl-CoA dehydrogenase/oxidase, N-terminal domain"/>
    <property type="match status" value="1"/>
</dbReference>